<dbReference type="AlphaFoldDB" id="A0A814F509"/>
<feature type="transmembrane region" description="Helical" evidence="1">
    <location>
        <begin position="66"/>
        <end position="86"/>
    </location>
</feature>
<organism evidence="2 4">
    <name type="scientific">Adineta steineri</name>
    <dbReference type="NCBI Taxonomy" id="433720"/>
    <lineage>
        <taxon>Eukaryota</taxon>
        <taxon>Metazoa</taxon>
        <taxon>Spiralia</taxon>
        <taxon>Gnathifera</taxon>
        <taxon>Rotifera</taxon>
        <taxon>Eurotatoria</taxon>
        <taxon>Bdelloidea</taxon>
        <taxon>Adinetida</taxon>
        <taxon>Adinetidae</taxon>
        <taxon>Adineta</taxon>
    </lineage>
</organism>
<feature type="transmembrane region" description="Helical" evidence="1">
    <location>
        <begin position="92"/>
        <end position="112"/>
    </location>
</feature>
<evidence type="ECO:0000313" key="2">
    <source>
        <dbReference type="EMBL" id="CAF0975964.1"/>
    </source>
</evidence>
<keyword evidence="1" id="KW-0472">Membrane</keyword>
<feature type="transmembrane region" description="Helical" evidence="1">
    <location>
        <begin position="124"/>
        <end position="148"/>
    </location>
</feature>
<evidence type="ECO:0000313" key="4">
    <source>
        <dbReference type="Proteomes" id="UP000663845"/>
    </source>
</evidence>
<proteinExistence type="predicted"/>
<reference evidence="2" key="1">
    <citation type="submission" date="2021-02" db="EMBL/GenBank/DDBJ databases">
        <authorList>
            <person name="Nowell W R."/>
        </authorList>
    </citation>
    <scope>NUCLEOTIDE SEQUENCE</scope>
</reference>
<gene>
    <name evidence="2" type="ORF">JYZ213_LOCUS14657</name>
    <name evidence="3" type="ORF">OXD698_LOCUS10174</name>
</gene>
<feature type="transmembrane region" description="Helical" evidence="1">
    <location>
        <begin position="168"/>
        <end position="193"/>
    </location>
</feature>
<dbReference type="EMBL" id="CAJNOG010000123">
    <property type="protein sequence ID" value="CAF0975964.1"/>
    <property type="molecule type" value="Genomic_DNA"/>
</dbReference>
<accession>A0A814F509</accession>
<keyword evidence="1" id="KW-0812">Transmembrane</keyword>
<comment type="caution">
    <text evidence="2">The sequence shown here is derived from an EMBL/GenBank/DDBJ whole genome shotgun (WGS) entry which is preliminary data.</text>
</comment>
<dbReference type="EMBL" id="CAJOAZ010000533">
    <property type="protein sequence ID" value="CAF3669889.1"/>
    <property type="molecule type" value="Genomic_DNA"/>
</dbReference>
<dbReference type="Proteomes" id="UP000663844">
    <property type="component" value="Unassembled WGS sequence"/>
</dbReference>
<evidence type="ECO:0000256" key="1">
    <source>
        <dbReference type="SAM" id="Phobius"/>
    </source>
</evidence>
<name>A0A814F509_9BILA</name>
<keyword evidence="1" id="KW-1133">Transmembrane helix</keyword>
<evidence type="ECO:0000313" key="3">
    <source>
        <dbReference type="EMBL" id="CAF3669889.1"/>
    </source>
</evidence>
<dbReference type="Proteomes" id="UP000663845">
    <property type="component" value="Unassembled WGS sequence"/>
</dbReference>
<sequence>MLTESTTIPSIWFVEPSEDVRTKNDDHLIFPCYPHRSFYKAELLINEHLKNNWNTCWTKVLAINELIIGLLILTIGILIVLFQFTLSSTGHGLWTGTLVFIAGLFAFFTIIYRHHRFFLLVASIHILTGLASTILIFISIFALALQMNNNNNNNSNFILNINDRQLNYGLHVTLIALGLYEKLLCYTFLIMIIRHTHKMV</sequence>
<protein>
    <submittedName>
        <fullName evidence="2">Uncharacterized protein</fullName>
    </submittedName>
</protein>